<dbReference type="InterPro" id="IPR045735">
    <property type="entry name" value="Spore_III_AA_AAA+_ATPase"/>
</dbReference>
<evidence type="ECO:0000313" key="4">
    <source>
        <dbReference type="EMBL" id="AFV11851.1"/>
    </source>
</evidence>
<keyword evidence="5" id="KW-1185">Reference proteome</keyword>
<name>K4LFS5_THEPS</name>
<dbReference type="GO" id="GO:0005524">
    <property type="term" value="F:ATP binding"/>
    <property type="evidence" value="ECO:0007669"/>
    <property type="project" value="UniProtKB-KW"/>
</dbReference>
<sequence>MARLAAARLWEVLLYLAPSIRGILERLPPSVAEGIEEIRLRLERPLAIRYNQQEYFLDAQGRITREPSAAYHVAAEDISRTVQSISQGSLYAFEEEFRQGFLTLPGGHRVGLAGKAVLERGDIKTLRDIGSLNFRIARAVPGSARPLLPYVLDFRNKRPYHTLLVSPPCAGKTTLLRDIIRSLSYGIPELHFPALSVGVVDERCELAACYQGVPQHDLGPRVDVLDRCPKAAGMIILLRSMAPQVIATDEIGRCEDINAIWEMLYTGVSILATVHASSWEELERRPYLQDVVNKRVFQRYVFLSRRKGPGTVEGVWDAQRNCLFGEQRER</sequence>
<protein>
    <submittedName>
        <fullName evidence="4">Stage III sporulation protein AA</fullName>
    </submittedName>
</protein>
<dbReference type="OrthoDB" id="9768243at2"/>
<dbReference type="AlphaFoldDB" id="K4LFS5"/>
<dbReference type="HOGENOM" id="CLU_052793_0_0_9"/>
<dbReference type="STRING" id="1089553.Tph_c16460"/>
<evidence type="ECO:0000259" key="3">
    <source>
        <dbReference type="Pfam" id="PF19568"/>
    </source>
</evidence>
<dbReference type="Pfam" id="PF19568">
    <property type="entry name" value="Spore_III_AA"/>
    <property type="match status" value="1"/>
</dbReference>
<evidence type="ECO:0000256" key="1">
    <source>
        <dbReference type="ARBA" id="ARBA00022741"/>
    </source>
</evidence>
<dbReference type="InterPro" id="IPR027417">
    <property type="entry name" value="P-loop_NTPase"/>
</dbReference>
<dbReference type="Gene3D" id="3.40.50.300">
    <property type="entry name" value="P-loop containing nucleotide triphosphate hydrolases"/>
    <property type="match status" value="1"/>
</dbReference>
<organism evidence="4 5">
    <name type="scientific">Thermacetogenium phaeum (strain ATCC BAA-254 / DSM 26808 / PB)</name>
    <dbReference type="NCBI Taxonomy" id="1089553"/>
    <lineage>
        <taxon>Bacteria</taxon>
        <taxon>Bacillati</taxon>
        <taxon>Bacillota</taxon>
        <taxon>Clostridia</taxon>
        <taxon>Thermoanaerobacterales</taxon>
        <taxon>Thermoanaerobacteraceae</taxon>
        <taxon>Thermacetogenium</taxon>
    </lineage>
</organism>
<evidence type="ECO:0000256" key="2">
    <source>
        <dbReference type="ARBA" id="ARBA00022840"/>
    </source>
</evidence>
<evidence type="ECO:0000313" key="5">
    <source>
        <dbReference type="Proteomes" id="UP000000467"/>
    </source>
</evidence>
<dbReference type="Proteomes" id="UP000000467">
    <property type="component" value="Chromosome"/>
</dbReference>
<reference evidence="4 5" key="1">
    <citation type="journal article" date="2012" name="BMC Genomics">
        <title>Genome-guided analysis of physiological and morphological traits of the fermentative acetate oxidizer Thermacetogenium phaeum.</title>
        <authorList>
            <person name="Oehler D."/>
            <person name="Poehlein A."/>
            <person name="Leimbach A."/>
            <person name="Muller N."/>
            <person name="Daniel R."/>
            <person name="Gottschalk G."/>
            <person name="Schink B."/>
        </authorList>
    </citation>
    <scope>NUCLEOTIDE SEQUENCE [LARGE SCALE GENOMIC DNA]</scope>
    <source>
        <strain evidence="5">ATCC BAA-254 / DSM 26808 / PB</strain>
    </source>
</reference>
<proteinExistence type="predicted"/>
<dbReference type="KEGG" id="tpz:Tph_c16460"/>
<dbReference type="NCBIfam" id="TIGR02858">
    <property type="entry name" value="spore_III_AA"/>
    <property type="match status" value="1"/>
</dbReference>
<gene>
    <name evidence="4" type="primary">spoIIIAA</name>
    <name evidence="4" type="ordered locus">Tph_c16460</name>
</gene>
<accession>K4LFS5</accession>
<feature type="domain" description="Stage III sporulation protein AA AAA+ ATPase" evidence="3">
    <location>
        <begin position="12"/>
        <end position="319"/>
    </location>
</feature>
<dbReference type="InterPro" id="IPR014217">
    <property type="entry name" value="Spore_III_AA"/>
</dbReference>
<dbReference type="PANTHER" id="PTHR20953">
    <property type="entry name" value="KINASE-RELATED"/>
    <property type="match status" value="1"/>
</dbReference>
<keyword evidence="1" id="KW-0547">Nucleotide-binding</keyword>
<keyword evidence="2" id="KW-0067">ATP-binding</keyword>
<dbReference type="EMBL" id="CP003732">
    <property type="protein sequence ID" value="AFV11851.1"/>
    <property type="molecule type" value="Genomic_DNA"/>
</dbReference>
<dbReference type="RefSeq" id="WP_015050731.1">
    <property type="nucleotide sequence ID" value="NC_018870.1"/>
</dbReference>
<dbReference type="eggNOG" id="COG3854">
    <property type="taxonomic scope" value="Bacteria"/>
</dbReference>
<dbReference type="SUPFAM" id="SSF52540">
    <property type="entry name" value="P-loop containing nucleoside triphosphate hydrolases"/>
    <property type="match status" value="1"/>
</dbReference>
<dbReference type="PANTHER" id="PTHR20953:SF3">
    <property type="entry name" value="P-LOOP CONTAINING NUCLEOSIDE TRIPHOSPHATE HYDROLASES SUPERFAMILY PROTEIN"/>
    <property type="match status" value="1"/>
</dbReference>